<evidence type="ECO:0000256" key="1">
    <source>
        <dbReference type="SAM" id="Phobius"/>
    </source>
</evidence>
<comment type="caution">
    <text evidence="2">The sequence shown here is derived from an EMBL/GenBank/DDBJ whole genome shotgun (WGS) entry which is preliminary data.</text>
</comment>
<dbReference type="AlphaFoldDB" id="A0A8S1QZH6"/>
<keyword evidence="3" id="KW-1185">Reference proteome</keyword>
<keyword evidence="1" id="KW-1133">Transmembrane helix</keyword>
<evidence type="ECO:0000313" key="3">
    <source>
        <dbReference type="Proteomes" id="UP000692954"/>
    </source>
</evidence>
<accession>A0A8S1QZH6</accession>
<sequence>MYQIVIEREPESVNLQEIPKLYVNSIALQFKDEQMTEFKVIEFALIILSMLISLICGARYLM</sequence>
<gene>
    <name evidence="2" type="ORF">PSON_ATCC_30995.1.T1230043</name>
</gene>
<organism evidence="2 3">
    <name type="scientific">Paramecium sonneborni</name>
    <dbReference type="NCBI Taxonomy" id="65129"/>
    <lineage>
        <taxon>Eukaryota</taxon>
        <taxon>Sar</taxon>
        <taxon>Alveolata</taxon>
        <taxon>Ciliophora</taxon>
        <taxon>Intramacronucleata</taxon>
        <taxon>Oligohymenophorea</taxon>
        <taxon>Peniculida</taxon>
        <taxon>Parameciidae</taxon>
        <taxon>Paramecium</taxon>
    </lineage>
</organism>
<evidence type="ECO:0000313" key="2">
    <source>
        <dbReference type="EMBL" id="CAD8119860.1"/>
    </source>
</evidence>
<keyword evidence="1" id="KW-0472">Membrane</keyword>
<dbReference type="OrthoDB" id="10523717at2759"/>
<reference evidence="2" key="1">
    <citation type="submission" date="2021-01" db="EMBL/GenBank/DDBJ databases">
        <authorList>
            <consortium name="Genoscope - CEA"/>
            <person name="William W."/>
        </authorList>
    </citation>
    <scope>NUCLEOTIDE SEQUENCE</scope>
</reference>
<dbReference type="Proteomes" id="UP000692954">
    <property type="component" value="Unassembled WGS sequence"/>
</dbReference>
<proteinExistence type="predicted"/>
<protein>
    <submittedName>
        <fullName evidence="2">Uncharacterized protein</fullName>
    </submittedName>
</protein>
<dbReference type="EMBL" id="CAJJDN010000123">
    <property type="protein sequence ID" value="CAD8119860.1"/>
    <property type="molecule type" value="Genomic_DNA"/>
</dbReference>
<name>A0A8S1QZH6_9CILI</name>
<keyword evidence="1" id="KW-0812">Transmembrane</keyword>
<feature type="transmembrane region" description="Helical" evidence="1">
    <location>
        <begin position="40"/>
        <end position="61"/>
    </location>
</feature>